<keyword evidence="3" id="KW-1185">Reference proteome</keyword>
<reference evidence="3" key="1">
    <citation type="journal article" date="2004" name="Environ. Microbiol.">
        <title>The genome of Desulfotalea psychrophila, a sulfate-reducing bacterium from permanently cold Arctic sediments.</title>
        <authorList>
            <person name="Rabus R."/>
            <person name="Ruepp A."/>
            <person name="Frickey T."/>
            <person name="Rattei T."/>
            <person name="Fartmann B."/>
            <person name="Stark M."/>
            <person name="Bauer M."/>
            <person name="Zibat A."/>
            <person name="Lombardot T."/>
            <person name="Becker I."/>
            <person name="Amann J."/>
            <person name="Gellner K."/>
            <person name="Teeling H."/>
            <person name="Leuschner W.D."/>
            <person name="Gloeckner F.-O."/>
            <person name="Lupas A.N."/>
            <person name="Amann R."/>
            <person name="Klenk H.-P."/>
        </authorList>
    </citation>
    <scope>NUCLEOTIDE SEQUENCE [LARGE SCALE GENOMIC DNA]</scope>
    <source>
        <strain evidence="3">DSM 12343 / LSv54</strain>
    </source>
</reference>
<accession>Q6ALL6</accession>
<dbReference type="CDD" id="cd06529">
    <property type="entry name" value="S24_LexA-like"/>
    <property type="match status" value="1"/>
</dbReference>
<evidence type="ECO:0000313" key="3">
    <source>
        <dbReference type="Proteomes" id="UP000000602"/>
    </source>
</evidence>
<dbReference type="Gene3D" id="2.10.109.10">
    <property type="entry name" value="Umud Fragment, subunit A"/>
    <property type="match status" value="1"/>
</dbReference>
<proteinExistence type="predicted"/>
<dbReference type="PANTHER" id="PTHR33516">
    <property type="entry name" value="LEXA REPRESSOR"/>
    <property type="match status" value="1"/>
</dbReference>
<dbReference type="HOGENOM" id="CLU_1173917_0_0_7"/>
<dbReference type="OrthoDB" id="9802364at2"/>
<dbReference type="RefSeq" id="WP_011189271.1">
    <property type="nucleotide sequence ID" value="NC_006138.1"/>
</dbReference>
<evidence type="ECO:0000313" key="2">
    <source>
        <dbReference type="EMBL" id="CAG36759.1"/>
    </source>
</evidence>
<sequence>MLKQTTFSAALVYCLSKKGYGASSLCAKSTGISSGYLTELKKAKKKGSEEQRRLLALYFEMSYEDFLAAGEQILAGKNPTELISTKILKKRVKNLGITHKSIKKIPLLSWTEAAEWSTTLKNTLSATINEWITVICKAGKTAFALKVMCQSMEPEFCPGDIIIVDPEIAPETGRFVIAQLDGQSSGSEATLKRFERDGGDLYLVSLNDKYGDKNVTDTNFKICGCVVQKIKNYSIG</sequence>
<evidence type="ECO:0000259" key="1">
    <source>
        <dbReference type="Pfam" id="PF00717"/>
    </source>
</evidence>
<dbReference type="Proteomes" id="UP000000602">
    <property type="component" value="Chromosome"/>
</dbReference>
<feature type="domain" description="Peptidase S24/S26A/S26B/S26C" evidence="1">
    <location>
        <begin position="106"/>
        <end position="227"/>
    </location>
</feature>
<dbReference type="SUPFAM" id="SSF51306">
    <property type="entry name" value="LexA/Signal peptidase"/>
    <property type="match status" value="1"/>
</dbReference>
<dbReference type="PANTHER" id="PTHR33516:SF2">
    <property type="entry name" value="LEXA REPRESSOR-RELATED"/>
    <property type="match status" value="1"/>
</dbReference>
<dbReference type="InterPro" id="IPR039418">
    <property type="entry name" value="LexA-like"/>
</dbReference>
<dbReference type="InterPro" id="IPR036286">
    <property type="entry name" value="LexA/Signal_pep-like_sf"/>
</dbReference>
<dbReference type="STRING" id="177439.DP2030"/>
<dbReference type="KEGG" id="dps:DP2030"/>
<dbReference type="InterPro" id="IPR050077">
    <property type="entry name" value="LexA_repressor"/>
</dbReference>
<dbReference type="EMBL" id="CR522870">
    <property type="protein sequence ID" value="CAG36759.1"/>
    <property type="molecule type" value="Genomic_DNA"/>
</dbReference>
<dbReference type="Pfam" id="PF00717">
    <property type="entry name" value="Peptidase_S24"/>
    <property type="match status" value="1"/>
</dbReference>
<dbReference type="eggNOG" id="COG1974">
    <property type="taxonomic scope" value="Bacteria"/>
</dbReference>
<gene>
    <name evidence="2" type="ordered locus">DP2030</name>
</gene>
<name>Q6ALL6_DESPS</name>
<dbReference type="AlphaFoldDB" id="Q6ALL6"/>
<organism evidence="2 3">
    <name type="scientific">Desulfotalea psychrophila (strain LSv54 / DSM 12343)</name>
    <dbReference type="NCBI Taxonomy" id="177439"/>
    <lineage>
        <taxon>Bacteria</taxon>
        <taxon>Pseudomonadati</taxon>
        <taxon>Thermodesulfobacteriota</taxon>
        <taxon>Desulfobulbia</taxon>
        <taxon>Desulfobulbales</taxon>
        <taxon>Desulfocapsaceae</taxon>
        <taxon>Desulfotalea</taxon>
    </lineage>
</organism>
<protein>
    <submittedName>
        <fullName evidence="2">Related to repressor protein</fullName>
    </submittedName>
</protein>
<dbReference type="InterPro" id="IPR015927">
    <property type="entry name" value="Peptidase_S24_S26A/B/C"/>
</dbReference>